<accession>A0A084IYN6</accession>
<dbReference type="EMBL" id="SZOD01000585">
    <property type="protein sequence ID" value="TKI82273.1"/>
    <property type="molecule type" value="Genomic_DNA"/>
</dbReference>
<dbReference type="PANTHER" id="PTHR43077:SF11">
    <property type="entry name" value="TRANSPORT PERMEASE YVFS-RELATED"/>
    <property type="match status" value="1"/>
</dbReference>
<dbReference type="Proteomes" id="UP000192932">
    <property type="component" value="Chromosome"/>
</dbReference>
<keyword evidence="2 5" id="KW-0812">Transmembrane</keyword>
<keyword evidence="4 5" id="KW-0472">Membrane</keyword>
<dbReference type="Pfam" id="PF12698">
    <property type="entry name" value="ABC2_membrane_3"/>
    <property type="match status" value="1"/>
</dbReference>
<dbReference type="PANTHER" id="PTHR43077">
    <property type="entry name" value="TRANSPORT PERMEASE YVFS-RELATED"/>
    <property type="match status" value="1"/>
</dbReference>
<feature type="transmembrane region" description="Helical" evidence="5">
    <location>
        <begin position="161"/>
        <end position="183"/>
    </location>
</feature>
<dbReference type="InterPro" id="IPR013525">
    <property type="entry name" value="ABC2_TM"/>
</dbReference>
<evidence type="ECO:0000259" key="6">
    <source>
        <dbReference type="Pfam" id="PF12698"/>
    </source>
</evidence>
<reference evidence="8 10" key="2">
    <citation type="journal article" date="2019" name="Environ. Microbiol.">
        <title>An active ?-lactamase is a part of an orchestrated cell wall stress resistance network of Bacillus subtilis and related rhizosphere species.</title>
        <authorList>
            <person name="Bucher T."/>
            <person name="Keren-Paz A."/>
            <person name="Hausser J."/>
            <person name="Olender T."/>
            <person name="Cytryn E."/>
            <person name="Kolodkin-Gal I."/>
        </authorList>
    </citation>
    <scope>NUCLEOTIDE SEQUENCE [LARGE SCALE GENOMIC DNA]</scope>
    <source>
        <strain evidence="8 10">I186</strain>
    </source>
</reference>
<dbReference type="EMBL" id="CP020743">
    <property type="protein sequence ID" value="ARJ24920.1"/>
    <property type="molecule type" value="Genomic_DNA"/>
</dbReference>
<evidence type="ECO:0000313" key="10">
    <source>
        <dbReference type="Proteomes" id="UP000305524"/>
    </source>
</evidence>
<dbReference type="PIRSF" id="PIRSF006648">
    <property type="entry name" value="DrrB"/>
    <property type="match status" value="1"/>
</dbReference>
<evidence type="ECO:0000256" key="5">
    <source>
        <dbReference type="SAM" id="Phobius"/>
    </source>
</evidence>
<dbReference type="Proteomes" id="UP000305524">
    <property type="component" value="Unassembled WGS sequence"/>
</dbReference>
<evidence type="ECO:0000256" key="1">
    <source>
        <dbReference type="ARBA" id="ARBA00004141"/>
    </source>
</evidence>
<feature type="transmembrane region" description="Helical" evidence="5">
    <location>
        <begin position="95"/>
        <end position="123"/>
    </location>
</feature>
<evidence type="ECO:0000313" key="8">
    <source>
        <dbReference type="EMBL" id="TKI82273.1"/>
    </source>
</evidence>
<organism evidence="7 9">
    <name type="scientific">Bacillus mycoides</name>
    <dbReference type="NCBI Taxonomy" id="1405"/>
    <lineage>
        <taxon>Bacteria</taxon>
        <taxon>Bacillati</taxon>
        <taxon>Bacillota</taxon>
        <taxon>Bacilli</taxon>
        <taxon>Bacillales</taxon>
        <taxon>Bacillaceae</taxon>
        <taxon>Bacillus</taxon>
        <taxon>Bacillus cereus group</taxon>
    </lineage>
</organism>
<evidence type="ECO:0000256" key="4">
    <source>
        <dbReference type="ARBA" id="ARBA00023136"/>
    </source>
</evidence>
<feature type="domain" description="ABC-2 type transporter transmembrane" evidence="6">
    <location>
        <begin position="50"/>
        <end position="236"/>
    </location>
</feature>
<evidence type="ECO:0000256" key="2">
    <source>
        <dbReference type="ARBA" id="ARBA00022692"/>
    </source>
</evidence>
<name>A0A084IYN6_BACMY</name>
<dbReference type="GeneID" id="66265090"/>
<feature type="transmembrane region" description="Helical" evidence="5">
    <location>
        <begin position="129"/>
        <end position="149"/>
    </location>
</feature>
<sequence>MRALWMQCKIEVLRTFRNKLFIFFSLLMPVMFYYIFTNVVQVPQNGDAWKAHYLISMATFSIVGTALFSFGVRLSQEKGQGWTHLLKITPLPEGAYLAAKIIAQTVVNAFSILVIFMAGILINNVELTIGQWIGAGLWLLLGVTPFLALGTVIGSIKKADAAAGLANILNMSLAVIGGLWMPIEVFPKILRSIGEWTPTYHFGSGAWDIVAGKSIGWENIAVLGGYFLIFVVVSIYIRKRQEAV</sequence>
<feature type="transmembrane region" description="Helical" evidence="5">
    <location>
        <begin position="52"/>
        <end position="74"/>
    </location>
</feature>
<proteinExistence type="predicted"/>
<comment type="subcellular location">
    <subcellularLocation>
        <location evidence="1">Membrane</location>
        <topology evidence="1">Multi-pass membrane protein</topology>
    </subcellularLocation>
</comment>
<gene>
    <name evidence="7" type="ORF">B7492_28705</name>
    <name evidence="8" type="ORF">FC701_22050</name>
</gene>
<accession>A0A1W6AGL6</accession>
<feature type="transmembrane region" description="Helical" evidence="5">
    <location>
        <begin position="20"/>
        <end position="40"/>
    </location>
</feature>
<feature type="transmembrane region" description="Helical" evidence="5">
    <location>
        <begin position="220"/>
        <end position="237"/>
    </location>
</feature>
<dbReference type="AlphaFoldDB" id="A0A084IYN6"/>
<dbReference type="RefSeq" id="WP_016093649.1">
    <property type="nucleotide sequence ID" value="NZ_CP020743.1"/>
</dbReference>
<dbReference type="GO" id="GO:0043190">
    <property type="term" value="C:ATP-binding cassette (ABC) transporter complex"/>
    <property type="evidence" value="ECO:0007669"/>
    <property type="project" value="InterPro"/>
</dbReference>
<dbReference type="InterPro" id="IPR051328">
    <property type="entry name" value="T7SS_ABC-Transporter"/>
</dbReference>
<protein>
    <submittedName>
        <fullName evidence="7">ABC transporter permease</fullName>
    </submittedName>
</protein>
<dbReference type="InterPro" id="IPR000412">
    <property type="entry name" value="ABC_2_transport"/>
</dbReference>
<dbReference type="GO" id="GO:0140359">
    <property type="term" value="F:ABC-type transporter activity"/>
    <property type="evidence" value="ECO:0007669"/>
    <property type="project" value="InterPro"/>
</dbReference>
<evidence type="ECO:0000313" key="9">
    <source>
        <dbReference type="Proteomes" id="UP000192932"/>
    </source>
</evidence>
<reference evidence="7 9" key="1">
    <citation type="submission" date="2017-04" db="EMBL/GenBank/DDBJ databases">
        <title>The Characteristic of a Fine Plant Growth-Promoting Rhizobacteria Bacillus mycoides Gnyt1 and its Whole Genome Sequencing Analysis.</title>
        <authorList>
            <person name="Li J.H."/>
            <person name="Yao T."/>
        </authorList>
    </citation>
    <scope>NUCLEOTIDE SEQUENCE [LARGE SCALE GENOMIC DNA]</scope>
    <source>
        <strain evidence="7 9">Gnyt1</strain>
    </source>
</reference>
<evidence type="ECO:0000256" key="3">
    <source>
        <dbReference type="ARBA" id="ARBA00022989"/>
    </source>
</evidence>
<evidence type="ECO:0000313" key="7">
    <source>
        <dbReference type="EMBL" id="ARJ24920.1"/>
    </source>
</evidence>
<keyword evidence="3 5" id="KW-1133">Transmembrane helix</keyword>